<dbReference type="GO" id="GO:0003677">
    <property type="term" value="F:DNA binding"/>
    <property type="evidence" value="ECO:0007669"/>
    <property type="project" value="InterPro"/>
</dbReference>
<evidence type="ECO:0000256" key="1">
    <source>
        <dbReference type="ARBA" id="ARBA00006479"/>
    </source>
</evidence>
<comment type="caution">
    <text evidence="3">The sequence shown here is derived from an EMBL/GenBank/DDBJ whole genome shotgun (WGS) entry which is preliminary data.</text>
</comment>
<evidence type="ECO:0000313" key="4">
    <source>
        <dbReference type="Proteomes" id="UP000267081"/>
    </source>
</evidence>
<dbReference type="Gene3D" id="1.10.10.10">
    <property type="entry name" value="Winged helix-like DNA-binding domain superfamily/Winged helix DNA-binding domain"/>
    <property type="match status" value="1"/>
</dbReference>
<dbReference type="EMBL" id="RSEC01000033">
    <property type="protein sequence ID" value="RSD21477.1"/>
    <property type="molecule type" value="Genomic_DNA"/>
</dbReference>
<reference evidence="3 4" key="1">
    <citation type="submission" date="2018-12" db="EMBL/GenBank/DDBJ databases">
        <title>Amycolatopsis eburnea sp. nov. actinomycete associate with arbuscular mycorrhiza fungal spore.</title>
        <authorList>
            <person name="Lumyong S."/>
            <person name="Chaiya L."/>
        </authorList>
    </citation>
    <scope>NUCLEOTIDE SEQUENCE [LARGE SCALE GENOMIC DNA]</scope>
    <source>
        <strain evidence="3 4">GLM-1</strain>
    </source>
</reference>
<sequence>MGQNGPQVGTPANMRALNQRLVLDRLRGHGEATRPQIAADTGLSKPTVGQALLDLEQHGLVRTTGRSLSGPGRAAVVYQAAPDAGHVVGVDIGRRAIRIAVADLEGSIVTRLDEPNRCRSASALVRTVSESVERAVAAAGLRPHEVVSTVVGTPGVPDPASGTVHRAPNLPGWERRGLLHELVAALAVAGSDVVVENDANLCAVGEHALGAALGVDVLVCLTIGTGIGMGLLVDGKLFRGAHGAAGEIADLPYGPLPAGAAARRPGPVETAAAGQAVVDAARARGLAKARTAKDVFRLARAGDSRALAVVEEEAEKLAYVVSAVTAVLDPRLIVLGGGIGGNADLLAEPMRRALAATIPVVPDIVAGQLGEDAVLAGAIATALGTARELVFDRRGLHPAASGA</sequence>
<dbReference type="InterPro" id="IPR036390">
    <property type="entry name" value="WH_DNA-bd_sf"/>
</dbReference>
<name>A0A3R9EV16_9PSEU</name>
<evidence type="ECO:0000259" key="2">
    <source>
        <dbReference type="Pfam" id="PF09339"/>
    </source>
</evidence>
<comment type="similarity">
    <text evidence="1">Belongs to the ROK (NagC/XylR) family.</text>
</comment>
<dbReference type="InterPro" id="IPR000600">
    <property type="entry name" value="ROK"/>
</dbReference>
<dbReference type="OrthoDB" id="3189808at2"/>
<protein>
    <submittedName>
        <fullName evidence="3">ROK family protein</fullName>
    </submittedName>
</protein>
<dbReference type="PANTHER" id="PTHR18964:SF149">
    <property type="entry name" value="BIFUNCTIONAL UDP-N-ACETYLGLUCOSAMINE 2-EPIMERASE_N-ACETYLMANNOSAMINE KINASE"/>
    <property type="match status" value="1"/>
</dbReference>
<dbReference type="InterPro" id="IPR043129">
    <property type="entry name" value="ATPase_NBD"/>
</dbReference>
<evidence type="ECO:0000313" key="3">
    <source>
        <dbReference type="EMBL" id="RSD21477.1"/>
    </source>
</evidence>
<proteinExistence type="inferred from homology"/>
<dbReference type="SUPFAM" id="SSF46785">
    <property type="entry name" value="Winged helix' DNA-binding domain"/>
    <property type="match status" value="1"/>
</dbReference>
<feature type="domain" description="HTH iclR-type" evidence="2">
    <location>
        <begin position="22"/>
        <end position="63"/>
    </location>
</feature>
<dbReference type="InterPro" id="IPR005471">
    <property type="entry name" value="Tscrpt_reg_IclR_N"/>
</dbReference>
<dbReference type="GO" id="GO:0006355">
    <property type="term" value="P:regulation of DNA-templated transcription"/>
    <property type="evidence" value="ECO:0007669"/>
    <property type="project" value="InterPro"/>
</dbReference>
<dbReference type="PANTHER" id="PTHR18964">
    <property type="entry name" value="ROK (REPRESSOR, ORF, KINASE) FAMILY"/>
    <property type="match status" value="1"/>
</dbReference>
<dbReference type="InterPro" id="IPR036388">
    <property type="entry name" value="WH-like_DNA-bd_sf"/>
</dbReference>
<dbReference type="SUPFAM" id="SSF53067">
    <property type="entry name" value="Actin-like ATPase domain"/>
    <property type="match status" value="1"/>
</dbReference>
<dbReference type="Gene3D" id="3.30.420.40">
    <property type="match status" value="2"/>
</dbReference>
<gene>
    <name evidence="3" type="ORF">EIY87_11620</name>
</gene>
<dbReference type="Proteomes" id="UP000267081">
    <property type="component" value="Unassembled WGS sequence"/>
</dbReference>
<keyword evidence="4" id="KW-1185">Reference proteome</keyword>
<accession>A0A3R9EV16</accession>
<dbReference type="AlphaFoldDB" id="A0A3R9EV16"/>
<organism evidence="3 4">
    <name type="scientific">Amycolatopsis eburnea</name>
    <dbReference type="NCBI Taxonomy" id="2267691"/>
    <lineage>
        <taxon>Bacteria</taxon>
        <taxon>Bacillati</taxon>
        <taxon>Actinomycetota</taxon>
        <taxon>Actinomycetes</taxon>
        <taxon>Pseudonocardiales</taxon>
        <taxon>Pseudonocardiaceae</taxon>
        <taxon>Amycolatopsis</taxon>
    </lineage>
</organism>
<dbReference type="Pfam" id="PF00480">
    <property type="entry name" value="ROK"/>
    <property type="match status" value="1"/>
</dbReference>
<dbReference type="Pfam" id="PF09339">
    <property type="entry name" value="HTH_IclR"/>
    <property type="match status" value="1"/>
</dbReference>